<feature type="repeat" description="Pumilio" evidence="2">
    <location>
        <begin position="52"/>
        <end position="89"/>
    </location>
</feature>
<sequence length="377" mass="42040">MDASANANAYHRCQNDQFIAANSRVNVHRKNHNANRRKAEMATKYANATLDDFANDICSICKDQHGCRFLQRHLDLGSDASVSGDTRTDDVATVVFNAIHTQIVELMVDPFGNYLVQKLFEKVTAPQRLVLVRTAAPEFIRIALDAHGTRALQKLVEQVLMPEEVRHIVESLAPHVVALSRDLNGNHVVQKCLQRLRPEHNQFVFDAAAASCKEIAMHRHGCCVLQRCLDHGNDAQRQQLSLRVAENATSLSLDPYGNYVVQYVLARGDECSIGIILDHIRANIVALSVHKFGSNVIEKTLRTRKWSELVIELLLANGAQLLVLLNDAYGNYVLQTALDVANATNLSKLAYSLQPLLPGVKNTPHGRRIFTKIQHIL</sequence>
<dbReference type="Gene3D" id="1.25.10.10">
    <property type="entry name" value="Leucine-rich Repeat Variant"/>
    <property type="match status" value="1"/>
</dbReference>
<dbReference type="SUPFAM" id="SSF48371">
    <property type="entry name" value="ARM repeat"/>
    <property type="match status" value="1"/>
</dbReference>
<dbReference type="PANTHER" id="PTHR12537:SF13">
    <property type="entry name" value="PUMILIO HOMOLOGY DOMAIN FAMILY MEMBER 4"/>
    <property type="match status" value="1"/>
</dbReference>
<evidence type="ECO:0000313" key="4">
    <source>
        <dbReference type="EMBL" id="RKP32228.1"/>
    </source>
</evidence>
<dbReference type="AlphaFoldDB" id="A0A4P9ZH19"/>
<dbReference type="FunFam" id="1.25.10.10:FF:000237">
    <property type="entry name" value="Pumilio homolog 9"/>
    <property type="match status" value="1"/>
</dbReference>
<evidence type="ECO:0000259" key="3">
    <source>
        <dbReference type="PROSITE" id="PS50303"/>
    </source>
</evidence>
<evidence type="ECO:0000256" key="2">
    <source>
        <dbReference type="PROSITE-ProRule" id="PRU00317"/>
    </source>
</evidence>
<dbReference type="Proteomes" id="UP000268321">
    <property type="component" value="Unassembled WGS sequence"/>
</dbReference>
<evidence type="ECO:0000313" key="5">
    <source>
        <dbReference type="Proteomes" id="UP000268321"/>
    </source>
</evidence>
<dbReference type="GO" id="GO:0010608">
    <property type="term" value="P:post-transcriptional regulation of gene expression"/>
    <property type="evidence" value="ECO:0007669"/>
    <property type="project" value="TreeGrafter"/>
</dbReference>
<dbReference type="GO" id="GO:0005737">
    <property type="term" value="C:cytoplasm"/>
    <property type="evidence" value="ECO:0007669"/>
    <property type="project" value="TreeGrafter"/>
</dbReference>
<feature type="repeat" description="Pumilio" evidence="2">
    <location>
        <begin position="98"/>
        <end position="133"/>
    </location>
</feature>
<dbReference type="GO" id="GO:0003729">
    <property type="term" value="F:mRNA binding"/>
    <property type="evidence" value="ECO:0007669"/>
    <property type="project" value="TreeGrafter"/>
</dbReference>
<keyword evidence="5" id="KW-1185">Reference proteome</keyword>
<feature type="domain" description="PUM-HD" evidence="3">
    <location>
        <begin position="29"/>
        <end position="377"/>
    </location>
</feature>
<accession>A0A4P9ZH19</accession>
<protein>
    <submittedName>
        <fullName evidence="4">ARM repeat-containing protein</fullName>
    </submittedName>
</protein>
<dbReference type="InterPro" id="IPR033712">
    <property type="entry name" value="Pumilio_RNA-bd"/>
</dbReference>
<evidence type="ECO:0000256" key="1">
    <source>
        <dbReference type="ARBA" id="ARBA00022737"/>
    </source>
</evidence>
<name>A0A4P9ZH19_9ASCO</name>
<dbReference type="InterPro" id="IPR011989">
    <property type="entry name" value="ARM-like"/>
</dbReference>
<proteinExistence type="predicted"/>
<dbReference type="SMART" id="SM00025">
    <property type="entry name" value="Pumilio"/>
    <property type="match status" value="8"/>
</dbReference>
<dbReference type="PANTHER" id="PTHR12537">
    <property type="entry name" value="RNA BINDING PROTEIN PUMILIO-RELATED"/>
    <property type="match status" value="1"/>
</dbReference>
<dbReference type="EMBL" id="ML004433">
    <property type="protein sequence ID" value="RKP32228.1"/>
    <property type="molecule type" value="Genomic_DNA"/>
</dbReference>
<dbReference type="OrthoDB" id="668540at2759"/>
<dbReference type="GO" id="GO:0010629">
    <property type="term" value="P:negative regulation of gene expression"/>
    <property type="evidence" value="ECO:0007669"/>
    <property type="project" value="UniProtKB-ARBA"/>
</dbReference>
<organism evidence="4 5">
    <name type="scientific">Metschnikowia bicuspidata</name>
    <dbReference type="NCBI Taxonomy" id="27322"/>
    <lineage>
        <taxon>Eukaryota</taxon>
        <taxon>Fungi</taxon>
        <taxon>Dikarya</taxon>
        <taxon>Ascomycota</taxon>
        <taxon>Saccharomycotina</taxon>
        <taxon>Pichiomycetes</taxon>
        <taxon>Metschnikowiaceae</taxon>
        <taxon>Metschnikowia</taxon>
    </lineage>
</organism>
<dbReference type="InterPro" id="IPR016024">
    <property type="entry name" value="ARM-type_fold"/>
</dbReference>
<feature type="repeat" description="Pumilio" evidence="2">
    <location>
        <begin position="171"/>
        <end position="206"/>
    </location>
</feature>
<feature type="repeat" description="Pumilio" evidence="2">
    <location>
        <begin position="134"/>
        <end position="170"/>
    </location>
</feature>
<dbReference type="Pfam" id="PF00806">
    <property type="entry name" value="PUF"/>
    <property type="match status" value="8"/>
</dbReference>
<dbReference type="InterPro" id="IPR033133">
    <property type="entry name" value="PUM-HD"/>
</dbReference>
<dbReference type="CDD" id="cd07920">
    <property type="entry name" value="Pumilio"/>
    <property type="match status" value="1"/>
</dbReference>
<dbReference type="InterPro" id="IPR001313">
    <property type="entry name" value="Pumilio_RNA-bd_rpt"/>
</dbReference>
<feature type="repeat" description="Pumilio" evidence="2">
    <location>
        <begin position="243"/>
        <end position="278"/>
    </location>
</feature>
<keyword evidence="1" id="KW-0677">Repeat</keyword>
<feature type="repeat" description="Pumilio" evidence="2">
    <location>
        <begin position="279"/>
        <end position="316"/>
    </location>
</feature>
<gene>
    <name evidence="4" type="ORF">METBISCDRAFT_12602</name>
</gene>
<feature type="repeat" description="Pumilio" evidence="2">
    <location>
        <begin position="207"/>
        <end position="242"/>
    </location>
</feature>
<dbReference type="PROSITE" id="PS50303">
    <property type="entry name" value="PUM_HD"/>
    <property type="match status" value="1"/>
</dbReference>
<dbReference type="PROSITE" id="PS50302">
    <property type="entry name" value="PUM"/>
    <property type="match status" value="7"/>
</dbReference>
<reference evidence="5" key="1">
    <citation type="journal article" date="2018" name="Nat. Microbiol.">
        <title>Leveraging single-cell genomics to expand the fungal tree of life.</title>
        <authorList>
            <person name="Ahrendt S.R."/>
            <person name="Quandt C.A."/>
            <person name="Ciobanu D."/>
            <person name="Clum A."/>
            <person name="Salamov A."/>
            <person name="Andreopoulos B."/>
            <person name="Cheng J.F."/>
            <person name="Woyke T."/>
            <person name="Pelin A."/>
            <person name="Henrissat B."/>
            <person name="Reynolds N.K."/>
            <person name="Benny G.L."/>
            <person name="Smith M.E."/>
            <person name="James T.Y."/>
            <person name="Grigoriev I.V."/>
        </authorList>
    </citation>
    <scope>NUCLEOTIDE SEQUENCE [LARGE SCALE GENOMIC DNA]</scope>
    <source>
        <strain evidence="5">Baker2002</strain>
    </source>
</reference>